<accession>A0A2U3QGI9</accession>
<name>A0A2U3QGI9_9BACT</name>
<gene>
    <name evidence="1" type="ORF">NBG4_240033</name>
</gene>
<dbReference type="EMBL" id="OUUY01000069">
    <property type="protein sequence ID" value="SPQ00469.1"/>
    <property type="molecule type" value="Genomic_DNA"/>
</dbReference>
<sequence length="80" mass="9033">MPPLPAHGSIANLGHFYFAYLGHYHFGVTVVNCWSVNVVVRQNFFLDVTGEFFAGKVFSSSRSLQCELHKQVQTHTDLAY</sequence>
<keyword evidence="2" id="KW-1185">Reference proteome</keyword>
<reference evidence="2" key="1">
    <citation type="submission" date="2018-03" db="EMBL/GenBank/DDBJ databases">
        <authorList>
            <person name="Zecchin S."/>
        </authorList>
    </citation>
    <scope>NUCLEOTIDE SEQUENCE [LARGE SCALE GENOMIC DNA]</scope>
</reference>
<evidence type="ECO:0000313" key="2">
    <source>
        <dbReference type="Proteomes" id="UP000245125"/>
    </source>
</evidence>
<proteinExistence type="predicted"/>
<organism evidence="1 2">
    <name type="scientific">Candidatus Sulfobium mesophilum</name>
    <dbReference type="NCBI Taxonomy" id="2016548"/>
    <lineage>
        <taxon>Bacteria</taxon>
        <taxon>Pseudomonadati</taxon>
        <taxon>Nitrospirota</taxon>
        <taxon>Nitrospiria</taxon>
        <taxon>Nitrospirales</taxon>
        <taxon>Nitrospiraceae</taxon>
        <taxon>Candidatus Sulfobium</taxon>
    </lineage>
</organism>
<evidence type="ECO:0000313" key="1">
    <source>
        <dbReference type="EMBL" id="SPQ00469.1"/>
    </source>
</evidence>
<protein>
    <submittedName>
        <fullName evidence="1">Uncharacterized protein</fullName>
    </submittedName>
</protein>
<dbReference type="Proteomes" id="UP000245125">
    <property type="component" value="Unassembled WGS sequence"/>
</dbReference>
<dbReference type="AlphaFoldDB" id="A0A2U3QGI9"/>